<comment type="subunit">
    <text evidence="3">Monomer.</text>
</comment>
<dbReference type="Pfam" id="PF00561">
    <property type="entry name" value="Abhydrolase_1"/>
    <property type="match status" value="1"/>
</dbReference>
<dbReference type="InterPro" id="IPR022485">
    <property type="entry name" value="SHCHC_synthase_MenH"/>
</dbReference>
<protein>
    <recommendedName>
        <fullName evidence="3">Putative 2-succinyl-6-hydroxy-2,4-cyclohexadiene-1-carboxylate synthase</fullName>
        <shortName evidence="3">SHCHC synthase</shortName>
        <ecNumber evidence="3">4.2.99.20</ecNumber>
    </recommendedName>
</protein>
<evidence type="ECO:0000259" key="4">
    <source>
        <dbReference type="Pfam" id="PF00561"/>
    </source>
</evidence>
<organism evidence="5 6">
    <name type="scientific">Kurthia sibirica</name>
    <dbReference type="NCBI Taxonomy" id="202750"/>
    <lineage>
        <taxon>Bacteria</taxon>
        <taxon>Bacillati</taxon>
        <taxon>Bacillota</taxon>
        <taxon>Bacilli</taxon>
        <taxon>Bacillales</taxon>
        <taxon>Caryophanaceae</taxon>
        <taxon>Kurthia</taxon>
    </lineage>
</organism>
<dbReference type="NCBIfam" id="TIGR03695">
    <property type="entry name" value="menH_SHCHC"/>
    <property type="match status" value="1"/>
</dbReference>
<name>A0A2U3AJT7_9BACL</name>
<comment type="pathway">
    <text evidence="3">Quinol/quinone metabolism; menaquinone biosynthesis.</text>
</comment>
<dbReference type="UniPathway" id="UPA00079"/>
<comment type="function">
    <text evidence="3">Catalyzes a proton abstraction reaction that results in 2,5-elimination of pyruvate from 2-succinyl-5-enolpyruvyl-6-hydroxy-3-cyclohexene-1-carboxylate (SEPHCHC) and the formation of 2-succinyl-6-hydroxy-2,4-cyclohexadiene-1-carboxylate (SHCHC).</text>
</comment>
<accession>A0A2U3AJT7</accession>
<evidence type="ECO:0000256" key="1">
    <source>
        <dbReference type="ARBA" id="ARBA00022428"/>
    </source>
</evidence>
<evidence type="ECO:0000313" key="6">
    <source>
        <dbReference type="Proteomes" id="UP000245938"/>
    </source>
</evidence>
<dbReference type="GO" id="GO:0070205">
    <property type="term" value="F:2-succinyl-6-hydroxy-2,4-cyclohexadiene-1-carboxylate synthase activity"/>
    <property type="evidence" value="ECO:0007669"/>
    <property type="project" value="UniProtKB-UniRule"/>
</dbReference>
<dbReference type="Proteomes" id="UP000245938">
    <property type="component" value="Unassembled WGS sequence"/>
</dbReference>
<dbReference type="UniPathway" id="UPA01057">
    <property type="reaction ID" value="UER00900"/>
</dbReference>
<feature type="domain" description="AB hydrolase-1" evidence="4">
    <location>
        <begin position="25"/>
        <end position="260"/>
    </location>
</feature>
<dbReference type="Gene3D" id="3.40.50.1820">
    <property type="entry name" value="alpha/beta hydrolase"/>
    <property type="match status" value="1"/>
</dbReference>
<comment type="similarity">
    <text evidence="3">Belongs to the AB hydrolase superfamily. MenH family.</text>
</comment>
<comment type="pathway">
    <text evidence="3">Quinol/quinone metabolism; 1,4-dihydroxy-2-naphthoate biosynthesis; 1,4-dihydroxy-2-naphthoate from chorismate: step 3/7.</text>
</comment>
<dbReference type="OrthoDB" id="9808398at2"/>
<dbReference type="HAMAP" id="MF_01660">
    <property type="entry name" value="MenH"/>
    <property type="match status" value="1"/>
</dbReference>
<dbReference type="SUPFAM" id="SSF53474">
    <property type="entry name" value="alpha/beta-Hydrolases"/>
    <property type="match status" value="1"/>
</dbReference>
<dbReference type="InterPro" id="IPR029058">
    <property type="entry name" value="AB_hydrolase_fold"/>
</dbReference>
<dbReference type="PANTHER" id="PTHR42916:SF1">
    <property type="entry name" value="PROTEIN PHYLLO, CHLOROPLASTIC"/>
    <property type="match status" value="1"/>
</dbReference>
<keyword evidence="2 3" id="KW-0456">Lyase</keyword>
<keyword evidence="1 3" id="KW-0474">Menaquinone biosynthesis</keyword>
<keyword evidence="6" id="KW-1185">Reference proteome</keyword>
<comment type="caution">
    <text evidence="5">The sequence shown here is derived from an EMBL/GenBank/DDBJ whole genome shotgun (WGS) entry which is preliminary data.</text>
</comment>
<proteinExistence type="inferred from homology"/>
<dbReference type="EMBL" id="QFVR01000016">
    <property type="protein sequence ID" value="PWI24799.1"/>
    <property type="molecule type" value="Genomic_DNA"/>
</dbReference>
<evidence type="ECO:0000256" key="3">
    <source>
        <dbReference type="HAMAP-Rule" id="MF_01660"/>
    </source>
</evidence>
<gene>
    <name evidence="3 5" type="primary">menH</name>
    <name evidence="5" type="ORF">DEX24_11800</name>
</gene>
<dbReference type="InterPro" id="IPR000073">
    <property type="entry name" value="AB_hydrolase_1"/>
</dbReference>
<dbReference type="GO" id="GO:0009234">
    <property type="term" value="P:menaquinone biosynthetic process"/>
    <property type="evidence" value="ECO:0007669"/>
    <property type="project" value="UniProtKB-UniRule"/>
</dbReference>
<comment type="catalytic activity">
    <reaction evidence="3">
        <text>5-enolpyruvoyl-6-hydroxy-2-succinyl-cyclohex-3-ene-1-carboxylate = (1R,6R)-6-hydroxy-2-succinyl-cyclohexa-2,4-diene-1-carboxylate + pyruvate</text>
        <dbReference type="Rhea" id="RHEA:25597"/>
        <dbReference type="ChEBI" id="CHEBI:15361"/>
        <dbReference type="ChEBI" id="CHEBI:58689"/>
        <dbReference type="ChEBI" id="CHEBI:58818"/>
        <dbReference type="EC" id="4.2.99.20"/>
    </reaction>
</comment>
<evidence type="ECO:0000256" key="2">
    <source>
        <dbReference type="ARBA" id="ARBA00023239"/>
    </source>
</evidence>
<dbReference type="PANTHER" id="PTHR42916">
    <property type="entry name" value="2-SUCCINYL-5-ENOLPYRUVYL-6-HYDROXY-3-CYCLOHEXENE-1-CARBOXYLATE SYNTHASE"/>
    <property type="match status" value="1"/>
</dbReference>
<dbReference type="RefSeq" id="WP_109306629.1">
    <property type="nucleotide sequence ID" value="NZ_BJUF01000081.1"/>
</dbReference>
<dbReference type="PRINTS" id="PR00111">
    <property type="entry name" value="ABHYDROLASE"/>
</dbReference>
<sequence length="271" mass="30184">MVDVMTTINGLDVHYTIVHPKQQKTIVLLHGFTGSSTTWQQLMAKLPANYRIIALDLIGHGLSAAPKQVQHYTMEEQVSILHTFFQERQISTATVIGYSMGGRVALAFAMQYPECIDKLILESASPGLAAREDREVRMQHDELLAARITEDGIEAFVDYWQDLALFTSQKTLPIQMQQAIRTERLQQSACGLANSLRGMGTGQQKSYWSSLSQLSKPVVLLVGELDTKFCSIAEKMAEHLLDSTVIKVSRVGHAIHVENPESFATIIKDQL</sequence>
<dbReference type="AlphaFoldDB" id="A0A2U3AJT7"/>
<reference evidence="5 6" key="1">
    <citation type="submission" date="2018-05" db="EMBL/GenBank/DDBJ databases">
        <title>Kurthia sibirica genome sequence.</title>
        <authorList>
            <person name="Maclea K.S."/>
            <person name="Goen A.E."/>
        </authorList>
    </citation>
    <scope>NUCLEOTIDE SEQUENCE [LARGE SCALE GENOMIC DNA]</scope>
    <source>
        <strain evidence="5 6">ATCC 49154</strain>
    </source>
</reference>
<evidence type="ECO:0000313" key="5">
    <source>
        <dbReference type="EMBL" id="PWI24799.1"/>
    </source>
</evidence>
<dbReference type="EC" id="4.2.99.20" evidence="3"/>